<evidence type="ECO:0000313" key="4">
    <source>
        <dbReference type="EMBL" id="MBT1446516.1"/>
    </source>
</evidence>
<evidence type="ECO:0000259" key="3">
    <source>
        <dbReference type="Pfam" id="PF00111"/>
    </source>
</evidence>
<organism evidence="4 5">
    <name type="scientific">Shewanella jiangmenensis</name>
    <dbReference type="NCBI Taxonomy" id="2837387"/>
    <lineage>
        <taxon>Bacteria</taxon>
        <taxon>Pseudomonadati</taxon>
        <taxon>Pseudomonadota</taxon>
        <taxon>Gammaproteobacteria</taxon>
        <taxon>Alteromonadales</taxon>
        <taxon>Shewanellaceae</taxon>
        <taxon>Shewanella</taxon>
    </lineage>
</organism>
<keyword evidence="5" id="KW-1185">Reference proteome</keyword>
<accession>A0ABS5V9R1</accession>
<dbReference type="Pfam" id="PF00111">
    <property type="entry name" value="Fer2"/>
    <property type="match status" value="1"/>
</dbReference>
<dbReference type="Proteomes" id="UP001195903">
    <property type="component" value="Unassembled WGS sequence"/>
</dbReference>
<evidence type="ECO:0000256" key="1">
    <source>
        <dbReference type="ARBA" id="ARBA00023075"/>
    </source>
</evidence>
<proteinExistence type="predicted"/>
<reference evidence="4 5" key="1">
    <citation type="submission" date="2021-05" db="EMBL/GenBank/DDBJ databases">
        <title>Shewanella sp. JM162201.</title>
        <authorList>
            <person name="Xu S."/>
            <person name="Li A."/>
        </authorList>
    </citation>
    <scope>NUCLEOTIDE SEQUENCE [LARGE SCALE GENOMIC DNA]</scope>
    <source>
        <strain evidence="4 5">JM162201</strain>
    </source>
</reference>
<dbReference type="InterPro" id="IPR036010">
    <property type="entry name" value="2Fe-2S_ferredoxin-like_sf"/>
</dbReference>
<evidence type="ECO:0000256" key="2">
    <source>
        <dbReference type="SAM" id="Phobius"/>
    </source>
</evidence>
<gene>
    <name evidence="4" type="ORF">KJI95_18640</name>
</gene>
<feature type="domain" description="2Fe-2S ferredoxin-type" evidence="3">
    <location>
        <begin position="250"/>
        <end position="308"/>
    </location>
</feature>
<dbReference type="EMBL" id="JAHEPS010000014">
    <property type="protein sequence ID" value="MBT1446516.1"/>
    <property type="molecule type" value="Genomic_DNA"/>
</dbReference>
<keyword evidence="1" id="KW-0830">Ubiquinone</keyword>
<keyword evidence="2" id="KW-0812">Transmembrane</keyword>
<dbReference type="RefSeq" id="WP_214508714.1">
    <property type="nucleotide sequence ID" value="NZ_JAHEPS010000014.1"/>
</dbReference>
<protein>
    <submittedName>
        <fullName evidence="4">2Fe-2S iron-sulfur cluster binding domain-containing protein</fullName>
    </submittedName>
</protein>
<keyword evidence="2" id="KW-0472">Membrane</keyword>
<sequence>MSALKLHRIVAAVCALQMLLWLGSGLALSLISEDYLDSGAFRTERTAPNSDAAKPIPPGALPGDVLEIKMDYLLERPVYRLKLASGNSSLWADTLSPLVLSDDALKQIAAASISAPLTDTIDYVAGDSIGFPDIARVALFKAQTARDTRVLLDADSGAVLAHKDQGSDLKELLLMLHFMDYAPGNGIGFNAWPIRLFALLTLMMVLSGLVSLYQKWQAGYFRLSSGKSATTDLIVEDCQGRELGRFAPRASLLDTINADGDKLPTHCGGGGSCGMCALMFIENPPTPTAADIDKLGQRVEAGMRLACQHGHCGGRVRLISKGQERFWQKHAPSEPAFDKNV</sequence>
<dbReference type="InterPro" id="IPR001041">
    <property type="entry name" value="2Fe-2S_ferredoxin-type"/>
</dbReference>
<feature type="transmembrane region" description="Helical" evidence="2">
    <location>
        <begin position="192"/>
        <end position="213"/>
    </location>
</feature>
<dbReference type="InterPro" id="IPR012675">
    <property type="entry name" value="Beta-grasp_dom_sf"/>
</dbReference>
<comment type="caution">
    <text evidence="4">The sequence shown here is derived from an EMBL/GenBank/DDBJ whole genome shotgun (WGS) entry which is preliminary data.</text>
</comment>
<dbReference type="Gene3D" id="3.10.20.30">
    <property type="match status" value="1"/>
</dbReference>
<dbReference type="InterPro" id="IPR005625">
    <property type="entry name" value="PepSY-ass_TM"/>
</dbReference>
<dbReference type="Pfam" id="PF03929">
    <property type="entry name" value="PepSY_TM"/>
    <property type="match status" value="1"/>
</dbReference>
<evidence type="ECO:0000313" key="5">
    <source>
        <dbReference type="Proteomes" id="UP001195903"/>
    </source>
</evidence>
<name>A0ABS5V9R1_9GAMM</name>
<dbReference type="SUPFAM" id="SSF54292">
    <property type="entry name" value="2Fe-2S ferredoxin-like"/>
    <property type="match status" value="1"/>
</dbReference>
<keyword evidence="2" id="KW-1133">Transmembrane helix</keyword>